<comment type="caution">
    <text evidence="2">The sequence shown here is derived from an EMBL/GenBank/DDBJ whole genome shotgun (WGS) entry which is preliminary data.</text>
</comment>
<name>A0AAV0R161_9ROSI</name>
<proteinExistence type="predicted"/>
<organism evidence="2 3">
    <name type="scientific">Linum tenue</name>
    <dbReference type="NCBI Taxonomy" id="586396"/>
    <lineage>
        <taxon>Eukaryota</taxon>
        <taxon>Viridiplantae</taxon>
        <taxon>Streptophyta</taxon>
        <taxon>Embryophyta</taxon>
        <taxon>Tracheophyta</taxon>
        <taxon>Spermatophyta</taxon>
        <taxon>Magnoliopsida</taxon>
        <taxon>eudicotyledons</taxon>
        <taxon>Gunneridae</taxon>
        <taxon>Pentapetalae</taxon>
        <taxon>rosids</taxon>
        <taxon>fabids</taxon>
        <taxon>Malpighiales</taxon>
        <taxon>Linaceae</taxon>
        <taxon>Linum</taxon>
    </lineage>
</organism>
<evidence type="ECO:0000256" key="1">
    <source>
        <dbReference type="SAM" id="Phobius"/>
    </source>
</evidence>
<keyword evidence="1" id="KW-0812">Transmembrane</keyword>
<reference evidence="2" key="1">
    <citation type="submission" date="2022-08" db="EMBL/GenBank/DDBJ databases">
        <authorList>
            <person name="Gutierrez-Valencia J."/>
        </authorList>
    </citation>
    <scope>NUCLEOTIDE SEQUENCE</scope>
</reference>
<sequence>MAGGFSKQGTSIVHIAIFIVSLAAGSTTYTARTIKMKEEEESNGCQRVSLPHQAVSLTPLPVELDLDEGLQQLNSDYFIKGFIWGLTGEIRALVRKVRPQTLLEAYHHAQLEEASIKACKRKKQSQIGDYLGLGNTRANIMDEVAHSIPSPYLVDENGDFVTKDGEMSANKLRSPVLESSALWEWKQNQLYNGVSPMKTNSVVLASSHDYWWPRVKFKQNDASLNFKEPYKDCVLKERTVDVKAGNVYQEGSSCLDFHDLSCFYDLIFFISHGNGQKNITVNKAVTAWGWVLAGTFRLQNQ</sequence>
<accession>A0AAV0R161</accession>
<feature type="transmembrane region" description="Helical" evidence="1">
    <location>
        <begin position="12"/>
        <end position="31"/>
    </location>
</feature>
<dbReference type="AlphaFoldDB" id="A0AAV0R161"/>
<evidence type="ECO:0000313" key="2">
    <source>
        <dbReference type="EMBL" id="CAI0551440.1"/>
    </source>
</evidence>
<keyword evidence="1" id="KW-1133">Transmembrane helix</keyword>
<gene>
    <name evidence="2" type="ORF">LITE_LOCUS45970</name>
</gene>
<dbReference type="Proteomes" id="UP001154282">
    <property type="component" value="Unassembled WGS sequence"/>
</dbReference>
<protein>
    <submittedName>
        <fullName evidence="2">Uncharacterized protein</fullName>
    </submittedName>
</protein>
<keyword evidence="3" id="KW-1185">Reference proteome</keyword>
<dbReference type="EMBL" id="CAMGYJ010000010">
    <property type="protein sequence ID" value="CAI0551440.1"/>
    <property type="molecule type" value="Genomic_DNA"/>
</dbReference>
<keyword evidence="1" id="KW-0472">Membrane</keyword>
<evidence type="ECO:0000313" key="3">
    <source>
        <dbReference type="Proteomes" id="UP001154282"/>
    </source>
</evidence>